<dbReference type="WBParaSite" id="PEQ_0001448301-mRNA-1">
    <property type="protein sequence ID" value="PEQ_0001448301-mRNA-1"/>
    <property type="gene ID" value="PEQ_0001448301"/>
</dbReference>
<sequence>MGSEHTEYVVDNYYHAITARFPRCRYRCGWDSLLIYIPLTYLPTEVVDAVLRMLTGQKVLPDAAVDKKNA</sequence>
<dbReference type="PANTHER" id="PTHR43313">
    <property type="entry name" value="SHORT-CHAIN DEHYDROGENASE/REDUCTASE FAMILY 9C"/>
    <property type="match status" value="1"/>
</dbReference>
<dbReference type="GO" id="GO:0016491">
    <property type="term" value="F:oxidoreductase activity"/>
    <property type="evidence" value="ECO:0007669"/>
    <property type="project" value="TreeGrafter"/>
</dbReference>
<proteinExistence type="predicted"/>
<dbReference type="PANTHER" id="PTHR43313:SF34">
    <property type="entry name" value="RETINOL DEHYDROGENASE 7"/>
    <property type="match status" value="1"/>
</dbReference>
<accession>A0A914S7N1</accession>
<name>A0A914S7N1_PAREQ</name>
<evidence type="ECO:0000313" key="1">
    <source>
        <dbReference type="Proteomes" id="UP000887564"/>
    </source>
</evidence>
<protein>
    <submittedName>
        <fullName evidence="2">Uncharacterized protein</fullName>
    </submittedName>
</protein>
<organism evidence="1 2">
    <name type="scientific">Parascaris equorum</name>
    <name type="common">Equine roundworm</name>
    <dbReference type="NCBI Taxonomy" id="6256"/>
    <lineage>
        <taxon>Eukaryota</taxon>
        <taxon>Metazoa</taxon>
        <taxon>Ecdysozoa</taxon>
        <taxon>Nematoda</taxon>
        <taxon>Chromadorea</taxon>
        <taxon>Rhabditida</taxon>
        <taxon>Spirurina</taxon>
        <taxon>Ascaridomorpha</taxon>
        <taxon>Ascaridoidea</taxon>
        <taxon>Ascarididae</taxon>
        <taxon>Parascaris</taxon>
    </lineage>
</organism>
<dbReference type="Proteomes" id="UP000887564">
    <property type="component" value="Unplaced"/>
</dbReference>
<reference evidence="2" key="1">
    <citation type="submission" date="2022-11" db="UniProtKB">
        <authorList>
            <consortium name="WormBaseParasite"/>
        </authorList>
    </citation>
    <scope>IDENTIFICATION</scope>
</reference>
<dbReference type="AlphaFoldDB" id="A0A914S7N1"/>
<keyword evidence="1" id="KW-1185">Reference proteome</keyword>
<dbReference type="GO" id="GO:0008202">
    <property type="term" value="P:steroid metabolic process"/>
    <property type="evidence" value="ECO:0007669"/>
    <property type="project" value="TreeGrafter"/>
</dbReference>
<evidence type="ECO:0000313" key="2">
    <source>
        <dbReference type="WBParaSite" id="PEQ_0001448301-mRNA-1"/>
    </source>
</evidence>